<evidence type="ECO:0000313" key="3">
    <source>
        <dbReference type="Proteomes" id="UP000315908"/>
    </source>
</evidence>
<dbReference type="Pfam" id="PF05598">
    <property type="entry name" value="DUF772"/>
    <property type="match status" value="1"/>
</dbReference>
<dbReference type="Proteomes" id="UP000315908">
    <property type="component" value="Unassembled WGS sequence"/>
</dbReference>
<accession>A0A562MID1</accession>
<organism evidence="2 3">
    <name type="scientific">Sphingobacterium siyangense</name>
    <dbReference type="NCBI Taxonomy" id="459529"/>
    <lineage>
        <taxon>Bacteria</taxon>
        <taxon>Pseudomonadati</taxon>
        <taxon>Bacteroidota</taxon>
        <taxon>Sphingobacteriia</taxon>
        <taxon>Sphingobacteriales</taxon>
        <taxon>Sphingobacteriaceae</taxon>
        <taxon>Sphingobacterium</taxon>
    </lineage>
</organism>
<feature type="domain" description="Transposase InsH N-terminal" evidence="1">
    <location>
        <begin position="22"/>
        <end position="92"/>
    </location>
</feature>
<evidence type="ECO:0000313" key="2">
    <source>
        <dbReference type="EMBL" id="TWI19705.1"/>
    </source>
</evidence>
<dbReference type="EMBL" id="VLKR01000012">
    <property type="protein sequence ID" value="TWI19705.1"/>
    <property type="molecule type" value="Genomic_DNA"/>
</dbReference>
<dbReference type="InterPro" id="IPR008490">
    <property type="entry name" value="Transposase_InsH_N"/>
</dbReference>
<feature type="non-terminal residue" evidence="2">
    <location>
        <position position="92"/>
    </location>
</feature>
<sequence>MPSQRATFKPYYQDQIMAIPPTLDELVSKGHPVRIVNDVINRINIQFLLDAYKIKGCSSYHPQMLLKVLVFGYVSNVYSSRKLETACRENIN</sequence>
<dbReference type="PANTHER" id="PTHR33408">
    <property type="entry name" value="TRANSPOSASE"/>
    <property type="match status" value="1"/>
</dbReference>
<evidence type="ECO:0000259" key="1">
    <source>
        <dbReference type="Pfam" id="PF05598"/>
    </source>
</evidence>
<dbReference type="AlphaFoldDB" id="A0A562MID1"/>
<name>A0A562MID1_9SPHI</name>
<protein>
    <submittedName>
        <fullName evidence="2">Transposase-like protein DUF772</fullName>
    </submittedName>
</protein>
<gene>
    <name evidence="2" type="ORF">IQ31_02619</name>
</gene>
<proteinExistence type="predicted"/>
<dbReference type="RefSeq" id="WP_145328219.1">
    <property type="nucleotide sequence ID" value="NZ_VLKR01000012.1"/>
</dbReference>
<dbReference type="PANTHER" id="PTHR33408:SF2">
    <property type="entry name" value="TRANSPOSASE DDE DOMAIN-CONTAINING PROTEIN"/>
    <property type="match status" value="1"/>
</dbReference>
<reference evidence="2 3" key="1">
    <citation type="journal article" date="2015" name="Stand. Genomic Sci.">
        <title>Genomic Encyclopedia of Bacterial and Archaeal Type Strains, Phase III: the genomes of soil and plant-associated and newly described type strains.</title>
        <authorList>
            <person name="Whitman W.B."/>
            <person name="Woyke T."/>
            <person name="Klenk H.P."/>
            <person name="Zhou Y."/>
            <person name="Lilburn T.G."/>
            <person name="Beck B.J."/>
            <person name="De Vos P."/>
            <person name="Vandamme P."/>
            <person name="Eisen J.A."/>
            <person name="Garrity G."/>
            <person name="Hugenholtz P."/>
            <person name="Kyrpides N.C."/>
        </authorList>
    </citation>
    <scope>NUCLEOTIDE SEQUENCE [LARGE SCALE GENOMIC DNA]</scope>
    <source>
        <strain evidence="2 3">CGMCC 1.6855</strain>
    </source>
</reference>
<comment type="caution">
    <text evidence="2">The sequence shown here is derived from an EMBL/GenBank/DDBJ whole genome shotgun (WGS) entry which is preliminary data.</text>
</comment>